<evidence type="ECO:0000256" key="1">
    <source>
        <dbReference type="SAM" id="MobiDB-lite"/>
    </source>
</evidence>
<name>A0A6A4T4S0_SCOMX</name>
<proteinExistence type="predicted"/>
<reference evidence="2 3" key="1">
    <citation type="submission" date="2019-06" db="EMBL/GenBank/DDBJ databases">
        <title>Draft genomes of female and male turbot (Scophthalmus maximus).</title>
        <authorList>
            <person name="Xu H."/>
            <person name="Xu X.-W."/>
            <person name="Shao C."/>
            <person name="Chen S."/>
        </authorList>
    </citation>
    <scope>NUCLEOTIDE SEQUENCE [LARGE SCALE GENOMIC DNA]</scope>
    <source>
        <strain evidence="2">Ysfricsl-2016a</strain>
        <tissue evidence="2">Blood</tissue>
    </source>
</reference>
<evidence type="ECO:0000313" key="2">
    <source>
        <dbReference type="EMBL" id="KAF0038990.1"/>
    </source>
</evidence>
<feature type="region of interest" description="Disordered" evidence="1">
    <location>
        <begin position="25"/>
        <end position="58"/>
    </location>
</feature>
<accession>A0A6A4T4S0</accession>
<dbReference type="Proteomes" id="UP000438429">
    <property type="component" value="Unassembled WGS sequence"/>
</dbReference>
<comment type="caution">
    <text evidence="2">The sequence shown here is derived from an EMBL/GenBank/DDBJ whole genome shotgun (WGS) entry which is preliminary data.</text>
</comment>
<protein>
    <submittedName>
        <fullName evidence="2">Uncharacterized protein</fullName>
    </submittedName>
</protein>
<sequence length="109" mass="12500">MVDDGSSEVDEEILRFVPPPSLFQSPHRRWPESNKDGAVYDNADPPCGTRTGRREEKGRTAGVQRKLYAFSIFGDLFFESEMLRKLYAFSIFGDLFFESEMLVNLPITE</sequence>
<evidence type="ECO:0000313" key="3">
    <source>
        <dbReference type="Proteomes" id="UP000438429"/>
    </source>
</evidence>
<dbReference type="EMBL" id="VEVO01000008">
    <property type="protein sequence ID" value="KAF0038990.1"/>
    <property type="molecule type" value="Genomic_DNA"/>
</dbReference>
<organism evidence="2 3">
    <name type="scientific">Scophthalmus maximus</name>
    <name type="common">Turbot</name>
    <name type="synonym">Psetta maxima</name>
    <dbReference type="NCBI Taxonomy" id="52904"/>
    <lineage>
        <taxon>Eukaryota</taxon>
        <taxon>Metazoa</taxon>
        <taxon>Chordata</taxon>
        <taxon>Craniata</taxon>
        <taxon>Vertebrata</taxon>
        <taxon>Euteleostomi</taxon>
        <taxon>Actinopterygii</taxon>
        <taxon>Neopterygii</taxon>
        <taxon>Teleostei</taxon>
        <taxon>Neoteleostei</taxon>
        <taxon>Acanthomorphata</taxon>
        <taxon>Carangaria</taxon>
        <taxon>Pleuronectiformes</taxon>
        <taxon>Pleuronectoidei</taxon>
        <taxon>Scophthalmidae</taxon>
        <taxon>Scophthalmus</taxon>
    </lineage>
</organism>
<dbReference type="AlphaFoldDB" id="A0A6A4T4S0"/>
<gene>
    <name evidence="2" type="ORF">F2P81_009474</name>
</gene>